<dbReference type="EMBL" id="CAJVPJ010001062">
    <property type="protein sequence ID" value="CAG8573479.1"/>
    <property type="molecule type" value="Genomic_DNA"/>
</dbReference>
<keyword evidence="7 8" id="KW-0544">Nucleosome core</keyword>
<dbReference type="GO" id="GO:0030527">
    <property type="term" value="F:structural constituent of chromatin"/>
    <property type="evidence" value="ECO:0007669"/>
    <property type="project" value="InterPro"/>
</dbReference>
<protein>
    <recommendedName>
        <fullName evidence="8">Histone H4</fullName>
    </recommendedName>
</protein>
<dbReference type="PANTHER" id="PTHR10484">
    <property type="entry name" value="HISTONE H4"/>
    <property type="match status" value="1"/>
</dbReference>
<keyword evidence="11" id="KW-1185">Reference proteome</keyword>
<accession>A0A9N9G2X1</accession>
<gene>
    <name evidence="10" type="ORF">POCULU_LOCUS6114</name>
</gene>
<evidence type="ECO:0000256" key="8">
    <source>
        <dbReference type="RuleBase" id="RU000528"/>
    </source>
</evidence>
<sequence length="138" mass="15829">MTRTESKVQASIGRGLGKNTLLTPKRHRKILRENIKGITQTAIRRLARRGGVKRMSYDSYEEVRQALKAFLRDILKDVIVYCEHQGKKTATLDDVFLSLKRRGKVMYGFSGDASAVAREAVKERSKKRELGMFKDVIW</sequence>
<proteinExistence type="inferred from homology"/>
<evidence type="ECO:0000256" key="4">
    <source>
        <dbReference type="ARBA" id="ARBA00022454"/>
    </source>
</evidence>
<evidence type="ECO:0000256" key="1">
    <source>
        <dbReference type="ARBA" id="ARBA00004123"/>
    </source>
</evidence>
<evidence type="ECO:0000256" key="7">
    <source>
        <dbReference type="ARBA" id="ARBA00023269"/>
    </source>
</evidence>
<feature type="domain" description="CENP-T/Histone H4 histone fold" evidence="9">
    <location>
        <begin position="44"/>
        <end position="106"/>
    </location>
</feature>
<evidence type="ECO:0000313" key="11">
    <source>
        <dbReference type="Proteomes" id="UP000789572"/>
    </source>
</evidence>
<reference evidence="10" key="1">
    <citation type="submission" date="2021-06" db="EMBL/GenBank/DDBJ databases">
        <authorList>
            <person name="Kallberg Y."/>
            <person name="Tangrot J."/>
            <person name="Rosling A."/>
        </authorList>
    </citation>
    <scope>NUCLEOTIDE SEQUENCE</scope>
    <source>
        <strain evidence="10">IA702</strain>
    </source>
</reference>
<dbReference type="InterPro" id="IPR001951">
    <property type="entry name" value="Histone_H4"/>
</dbReference>
<dbReference type="PRINTS" id="PR00623">
    <property type="entry name" value="HISTONEH4"/>
</dbReference>
<dbReference type="GO" id="GO:0046982">
    <property type="term" value="F:protein heterodimerization activity"/>
    <property type="evidence" value="ECO:0007669"/>
    <property type="project" value="InterPro"/>
</dbReference>
<evidence type="ECO:0000256" key="6">
    <source>
        <dbReference type="ARBA" id="ARBA00023242"/>
    </source>
</evidence>
<evidence type="ECO:0000256" key="3">
    <source>
        <dbReference type="ARBA" id="ARBA00006564"/>
    </source>
</evidence>
<dbReference type="GO" id="GO:0000786">
    <property type="term" value="C:nucleosome"/>
    <property type="evidence" value="ECO:0007669"/>
    <property type="project" value="UniProtKB-KW"/>
</dbReference>
<dbReference type="InterPro" id="IPR009072">
    <property type="entry name" value="Histone-fold"/>
</dbReference>
<dbReference type="Gene3D" id="1.10.20.10">
    <property type="entry name" value="Histone, subunit A"/>
    <property type="match status" value="1"/>
</dbReference>
<comment type="subunit">
    <text evidence="8">The nucleosome is a histone octamer containing two molecules each of H2A, H2B, H3 and H4 assembled in one H3-H4 heterotetramer and two H2A-H2B heterodimers. The octamer wraps approximately 147 bp of DNA.</text>
</comment>
<dbReference type="CDD" id="cd22912">
    <property type="entry name" value="HFD_H4"/>
    <property type="match status" value="1"/>
</dbReference>
<dbReference type="GO" id="GO:0003677">
    <property type="term" value="F:DNA binding"/>
    <property type="evidence" value="ECO:0007669"/>
    <property type="project" value="UniProtKB-KW"/>
</dbReference>
<dbReference type="InterPro" id="IPR035425">
    <property type="entry name" value="CENP-T/H4_C"/>
</dbReference>
<dbReference type="Pfam" id="PF15511">
    <property type="entry name" value="CENP-T_C"/>
    <property type="match status" value="1"/>
</dbReference>
<evidence type="ECO:0000313" key="10">
    <source>
        <dbReference type="EMBL" id="CAG8573479.1"/>
    </source>
</evidence>
<evidence type="ECO:0000256" key="5">
    <source>
        <dbReference type="ARBA" id="ARBA00023125"/>
    </source>
</evidence>
<evidence type="ECO:0000259" key="9">
    <source>
        <dbReference type="Pfam" id="PF15511"/>
    </source>
</evidence>
<dbReference type="SUPFAM" id="SSF47113">
    <property type="entry name" value="Histone-fold"/>
    <property type="match status" value="1"/>
</dbReference>
<evidence type="ECO:0000256" key="2">
    <source>
        <dbReference type="ARBA" id="ARBA00004286"/>
    </source>
</evidence>
<dbReference type="Proteomes" id="UP000789572">
    <property type="component" value="Unassembled WGS sequence"/>
</dbReference>
<keyword evidence="4 8" id="KW-0158">Chromosome</keyword>
<comment type="caution">
    <text evidence="10">The sequence shown here is derived from an EMBL/GenBank/DDBJ whole genome shotgun (WGS) entry which is preliminary data.</text>
</comment>
<keyword evidence="6 8" id="KW-0539">Nucleus</keyword>
<organism evidence="10 11">
    <name type="scientific">Paraglomus occultum</name>
    <dbReference type="NCBI Taxonomy" id="144539"/>
    <lineage>
        <taxon>Eukaryota</taxon>
        <taxon>Fungi</taxon>
        <taxon>Fungi incertae sedis</taxon>
        <taxon>Mucoromycota</taxon>
        <taxon>Glomeromycotina</taxon>
        <taxon>Glomeromycetes</taxon>
        <taxon>Paraglomerales</taxon>
        <taxon>Paraglomeraceae</taxon>
        <taxon>Paraglomus</taxon>
    </lineage>
</organism>
<dbReference type="AlphaFoldDB" id="A0A9N9G2X1"/>
<comment type="similarity">
    <text evidence="3 8">Belongs to the histone H4 family.</text>
</comment>
<comment type="function">
    <text evidence="8">Core component of nucleosome. Nucleosomes wrap and compact DNA into chromatin, limiting DNA accessibility to the cellular machineries which require DNA as a template. Histones thereby play a central role in transcription regulation, DNA repair, DNA replication and chromosomal stability. DNA accessibility is regulated via a complex set of post-translational modifications of histones, also called histone code, and nucleosome remodeling.</text>
</comment>
<name>A0A9N9G2X1_9GLOM</name>
<dbReference type="SMART" id="SM00417">
    <property type="entry name" value="H4"/>
    <property type="match status" value="1"/>
</dbReference>
<dbReference type="GO" id="GO:0005634">
    <property type="term" value="C:nucleus"/>
    <property type="evidence" value="ECO:0007669"/>
    <property type="project" value="UniProtKB-SubCell"/>
</dbReference>
<dbReference type="OrthoDB" id="3919494at2759"/>
<comment type="subcellular location">
    <subcellularLocation>
        <location evidence="2">Chromosome</location>
    </subcellularLocation>
    <subcellularLocation>
        <location evidence="1">Nucleus</location>
    </subcellularLocation>
</comment>
<keyword evidence="5 8" id="KW-0238">DNA-binding</keyword>